<evidence type="ECO:0000313" key="1">
    <source>
        <dbReference type="EMBL" id="KEQ19152.1"/>
    </source>
</evidence>
<dbReference type="Proteomes" id="UP000028073">
    <property type="component" value="Unassembled WGS sequence"/>
</dbReference>
<protein>
    <submittedName>
        <fullName evidence="1">Uncharacterized protein</fullName>
    </submittedName>
</protein>
<dbReference type="STRING" id="1137799.GZ78_03900"/>
<dbReference type="AlphaFoldDB" id="A0A081NL29"/>
<proteinExistence type="predicted"/>
<sequence>MRATGLFREFLFNGGTQVRLMSGCLKLWRKGFIESIFLMAGQCRIASRNALKRAYCITASLKVGGCCIIVQTTGKANLATVMVGTEEKRPFEQRRRIRHLLLVVFFPHTSLLLTFP</sequence>
<reference evidence="1 2" key="1">
    <citation type="submission" date="2014-06" db="EMBL/GenBank/DDBJ databases">
        <title>Whole Genome Sequences of Three Symbiotic Endozoicomonas Bacteria.</title>
        <authorList>
            <person name="Neave M.J."/>
            <person name="Apprill A."/>
            <person name="Voolstra C.R."/>
        </authorList>
    </citation>
    <scope>NUCLEOTIDE SEQUENCE [LARGE SCALE GENOMIC DNA]</scope>
    <source>
        <strain evidence="1 2">DSM 25634</strain>
    </source>
</reference>
<evidence type="ECO:0000313" key="2">
    <source>
        <dbReference type="Proteomes" id="UP000028073"/>
    </source>
</evidence>
<comment type="caution">
    <text evidence="1">The sequence shown here is derived from an EMBL/GenBank/DDBJ whole genome shotgun (WGS) entry which is preliminary data.</text>
</comment>
<dbReference type="EMBL" id="JOKH01000001">
    <property type="protein sequence ID" value="KEQ19152.1"/>
    <property type="molecule type" value="Genomic_DNA"/>
</dbReference>
<gene>
    <name evidence="1" type="ORF">GZ78_03900</name>
</gene>
<accession>A0A081NL29</accession>
<organism evidence="1 2">
    <name type="scientific">Endozoicomonas numazuensis</name>
    <dbReference type="NCBI Taxonomy" id="1137799"/>
    <lineage>
        <taxon>Bacteria</taxon>
        <taxon>Pseudomonadati</taxon>
        <taxon>Pseudomonadota</taxon>
        <taxon>Gammaproteobacteria</taxon>
        <taxon>Oceanospirillales</taxon>
        <taxon>Endozoicomonadaceae</taxon>
        <taxon>Endozoicomonas</taxon>
    </lineage>
</organism>
<keyword evidence="2" id="KW-1185">Reference proteome</keyword>
<name>A0A081NL29_9GAMM</name>